<dbReference type="PANTHER" id="PTHR43390">
    <property type="entry name" value="SIGNAL PEPTIDASE I"/>
    <property type="match status" value="1"/>
</dbReference>
<comment type="catalytic activity">
    <reaction evidence="4">
        <text>Cleavage of hydrophobic, N-terminal signal or leader sequences from secreted and periplasmic proteins.</text>
        <dbReference type="EC" id="3.4.21.89"/>
    </reaction>
</comment>
<dbReference type="Proteomes" id="UP000272560">
    <property type="component" value="Unassembled WGS sequence"/>
</dbReference>
<feature type="active site" evidence="3">
    <location>
        <position position="89"/>
    </location>
</feature>
<accession>A0A3A5M8Z5</accession>
<dbReference type="NCBIfam" id="TIGR02227">
    <property type="entry name" value="sigpep_I_bact"/>
    <property type="match status" value="1"/>
</dbReference>
<evidence type="ECO:0000256" key="3">
    <source>
        <dbReference type="PIRSR" id="PIRSR600223-1"/>
    </source>
</evidence>
<evidence type="ECO:0000259" key="6">
    <source>
        <dbReference type="Pfam" id="PF10502"/>
    </source>
</evidence>
<dbReference type="GO" id="GO:0004252">
    <property type="term" value="F:serine-type endopeptidase activity"/>
    <property type="evidence" value="ECO:0007669"/>
    <property type="project" value="InterPro"/>
</dbReference>
<dbReference type="CDD" id="cd06530">
    <property type="entry name" value="S26_SPase_I"/>
    <property type="match status" value="1"/>
</dbReference>
<feature type="region of interest" description="Disordered" evidence="5">
    <location>
        <begin position="21"/>
        <end position="48"/>
    </location>
</feature>
<evidence type="ECO:0000256" key="1">
    <source>
        <dbReference type="ARBA" id="ARBA00004401"/>
    </source>
</evidence>
<keyword evidence="4 7" id="KW-0378">Hydrolase</keyword>
<keyword evidence="8" id="KW-1185">Reference proteome</keyword>
<dbReference type="InterPro" id="IPR036286">
    <property type="entry name" value="LexA/Signal_pep-like_sf"/>
</dbReference>
<reference evidence="7 8" key="1">
    <citation type="submission" date="2018-09" db="EMBL/GenBank/DDBJ databases">
        <title>Novel species of Arthrobacter.</title>
        <authorList>
            <person name="Liu Q."/>
            <person name="Xin Y.-H."/>
        </authorList>
    </citation>
    <scope>NUCLEOTIDE SEQUENCE [LARGE SCALE GENOMIC DNA]</scope>
    <source>
        <strain evidence="7 8">Hz2</strain>
    </source>
</reference>
<dbReference type="PRINTS" id="PR00727">
    <property type="entry name" value="LEADERPTASE"/>
</dbReference>
<dbReference type="GO" id="GO:0006465">
    <property type="term" value="P:signal peptide processing"/>
    <property type="evidence" value="ECO:0007669"/>
    <property type="project" value="InterPro"/>
</dbReference>
<comment type="caution">
    <text evidence="7">The sequence shown here is derived from an EMBL/GenBank/DDBJ whole genome shotgun (WGS) entry which is preliminary data.</text>
</comment>
<dbReference type="EC" id="3.4.21.89" evidence="4"/>
<dbReference type="Gene3D" id="2.10.109.10">
    <property type="entry name" value="Umud Fragment, subunit A"/>
    <property type="match status" value="1"/>
</dbReference>
<organism evidence="7 8">
    <name type="scientific">Arthrobacter cheniae</name>
    <dbReference type="NCBI Taxonomy" id="1258888"/>
    <lineage>
        <taxon>Bacteria</taxon>
        <taxon>Bacillati</taxon>
        <taxon>Actinomycetota</taxon>
        <taxon>Actinomycetes</taxon>
        <taxon>Micrococcales</taxon>
        <taxon>Micrococcaceae</taxon>
        <taxon>Arthrobacter</taxon>
    </lineage>
</organism>
<keyword evidence="4" id="KW-0472">Membrane</keyword>
<evidence type="ECO:0000256" key="4">
    <source>
        <dbReference type="RuleBase" id="RU362042"/>
    </source>
</evidence>
<keyword evidence="4" id="KW-1133">Transmembrane helix</keyword>
<evidence type="ECO:0000313" key="7">
    <source>
        <dbReference type="EMBL" id="RJT82003.1"/>
    </source>
</evidence>
<evidence type="ECO:0000256" key="2">
    <source>
        <dbReference type="ARBA" id="ARBA00009370"/>
    </source>
</evidence>
<dbReference type="InterPro" id="IPR000223">
    <property type="entry name" value="Pept_S26A_signal_pept_1"/>
</dbReference>
<evidence type="ECO:0000256" key="5">
    <source>
        <dbReference type="SAM" id="MobiDB-lite"/>
    </source>
</evidence>
<dbReference type="GO" id="GO:0009003">
    <property type="term" value="F:signal peptidase activity"/>
    <property type="evidence" value="ECO:0007669"/>
    <property type="project" value="UniProtKB-EC"/>
</dbReference>
<keyword evidence="4" id="KW-0645">Protease</keyword>
<dbReference type="GO" id="GO:0005886">
    <property type="term" value="C:plasma membrane"/>
    <property type="evidence" value="ECO:0007669"/>
    <property type="project" value="UniProtKB-SubCell"/>
</dbReference>
<keyword evidence="4" id="KW-0812">Transmembrane</keyword>
<feature type="active site" evidence="3">
    <location>
        <position position="158"/>
    </location>
</feature>
<dbReference type="InterPro" id="IPR019533">
    <property type="entry name" value="Peptidase_S26"/>
</dbReference>
<dbReference type="SUPFAM" id="SSF51306">
    <property type="entry name" value="LexA/Signal peptidase"/>
    <property type="match status" value="1"/>
</dbReference>
<gene>
    <name evidence="7" type="primary">lepB</name>
    <name evidence="7" type="ORF">D6T63_04470</name>
</gene>
<dbReference type="Pfam" id="PF10502">
    <property type="entry name" value="Peptidase_S26"/>
    <property type="match status" value="1"/>
</dbReference>
<feature type="domain" description="Peptidase S26" evidence="6">
    <location>
        <begin position="62"/>
        <end position="248"/>
    </location>
</feature>
<dbReference type="AlphaFoldDB" id="A0A3A5M8Z5"/>
<name>A0A3A5M8Z5_9MICC</name>
<dbReference type="EMBL" id="QZVT01000002">
    <property type="protein sequence ID" value="RJT82003.1"/>
    <property type="molecule type" value="Genomic_DNA"/>
</dbReference>
<sequence>MCAAPSCTTCVICAARQRRSRRSATPRRSSNSSSVHEEPASRPSAGAHAKRRSHCVGWRFVFSTVVLAAVLTGLIRGFLLDVYFIPSASMEPLLAEGDRVLVSKLEEKRGAVERGDIVVFDGRGSFDPITDPRSVPVQVAAGVSQWLGMSGSDTVYVKRVIGVGGDHVVCCSADGRLTLNGNPIDEPYVHPGDAASDQAFDVVVPEGRVWLLGDHRSASMDSRALLGAPGGGLIAEDRIIGRAFQLVWPLDRFAPIEQHVG</sequence>
<comment type="subcellular location">
    <subcellularLocation>
        <location evidence="1">Cell membrane</location>
        <topology evidence="1">Single-pass type II membrane protein</topology>
    </subcellularLocation>
    <subcellularLocation>
        <location evidence="4">Membrane</location>
        <topology evidence="4">Single-pass type II membrane protein</topology>
    </subcellularLocation>
</comment>
<dbReference type="PANTHER" id="PTHR43390:SF1">
    <property type="entry name" value="CHLOROPLAST PROCESSING PEPTIDASE"/>
    <property type="match status" value="1"/>
</dbReference>
<protein>
    <recommendedName>
        <fullName evidence="4">Signal peptidase I</fullName>
        <ecNumber evidence="4">3.4.21.89</ecNumber>
    </recommendedName>
</protein>
<comment type="similarity">
    <text evidence="2 4">Belongs to the peptidase S26 family.</text>
</comment>
<dbReference type="OrthoDB" id="9815782at2"/>
<feature type="transmembrane region" description="Helical" evidence="4">
    <location>
        <begin position="60"/>
        <end position="85"/>
    </location>
</feature>
<evidence type="ECO:0000313" key="8">
    <source>
        <dbReference type="Proteomes" id="UP000272560"/>
    </source>
</evidence>
<proteinExistence type="inferred from homology"/>